<dbReference type="PANTHER" id="PTHR24369:SF210">
    <property type="entry name" value="CHAOPTIN-RELATED"/>
    <property type="match status" value="1"/>
</dbReference>
<evidence type="ECO:0000256" key="1">
    <source>
        <dbReference type="ARBA" id="ARBA00022614"/>
    </source>
</evidence>
<dbReference type="InterPro" id="IPR050541">
    <property type="entry name" value="LRR_TM_domain-containing"/>
</dbReference>
<dbReference type="Gene3D" id="3.80.10.10">
    <property type="entry name" value="Ribonuclease Inhibitor"/>
    <property type="match status" value="2"/>
</dbReference>
<keyword evidence="4" id="KW-1133">Transmembrane helix</keyword>
<proteinExistence type="predicted"/>
<dbReference type="SMART" id="SM00369">
    <property type="entry name" value="LRR_TYP"/>
    <property type="match status" value="4"/>
</dbReference>
<evidence type="ECO:0000256" key="3">
    <source>
        <dbReference type="ARBA" id="ARBA00022737"/>
    </source>
</evidence>
<dbReference type="InterPro" id="IPR032675">
    <property type="entry name" value="LRR_dom_sf"/>
</dbReference>
<evidence type="ECO:0000256" key="2">
    <source>
        <dbReference type="ARBA" id="ARBA00022729"/>
    </source>
</evidence>
<feature type="chain" id="PRO_5046175006" evidence="5">
    <location>
        <begin position="20"/>
        <end position="368"/>
    </location>
</feature>
<keyword evidence="2 5" id="KW-0732">Signal</keyword>
<dbReference type="PANTHER" id="PTHR24369">
    <property type="entry name" value="ANTIGEN BSP, PUTATIVE-RELATED"/>
    <property type="match status" value="1"/>
</dbReference>
<keyword evidence="4" id="KW-0472">Membrane</keyword>
<keyword evidence="7" id="KW-1185">Reference proteome</keyword>
<gene>
    <name evidence="8" type="primary">LOC106817802</name>
</gene>
<keyword evidence="4" id="KW-0812">Transmembrane</keyword>
<organism evidence="7 8">
    <name type="scientific">Priapulus caudatus</name>
    <name type="common">Priapulid worm</name>
    <dbReference type="NCBI Taxonomy" id="37621"/>
    <lineage>
        <taxon>Eukaryota</taxon>
        <taxon>Metazoa</taxon>
        <taxon>Ecdysozoa</taxon>
        <taxon>Scalidophora</taxon>
        <taxon>Priapulida</taxon>
        <taxon>Priapulimorpha</taxon>
        <taxon>Priapulimorphida</taxon>
        <taxon>Priapulidae</taxon>
        <taxon>Priapulus</taxon>
    </lineage>
</organism>
<feature type="transmembrane region" description="Helical" evidence="4">
    <location>
        <begin position="306"/>
        <end position="327"/>
    </location>
</feature>
<keyword evidence="1" id="KW-0433">Leucine-rich repeat</keyword>
<sequence>MYYQLSLLLLAVTPLVVGAFPDACYVGCRCIVHTVTCHRLLNSSAFTAAMSALPAETEFIKISGSNASDVTEVPMFNDFRALRRLDWSGSNVTALGVFTFSSMWNLEEMTLSDNAIAVFATNQFQSMPKLRYLLLQHAFAAYDPRVFAGAWLADLRVLDLSENRIDELNSTAGFFGCGMAQLAELNLARNRLHALSVPAHCLASVRLLNLSANHIHALGDDDRSTLAGLDATLDLTGNPFVCSCANAEFVRWMQNGTRRSTLARGSMVCGAGSAHALEGADLLAVDVDELGCGAQTQTAVRARSTWNVLGIIAVVGVSVLILSLLVYTYRWRIANATLTALSPMRKKHYRKLELVDEERAREVVEFEV</sequence>
<protein>
    <submittedName>
        <fullName evidence="8">Toll-like receptor 4</fullName>
    </submittedName>
</protein>
<feature type="domain" description="LRRCT" evidence="6">
    <location>
        <begin position="238"/>
        <end position="293"/>
    </location>
</feature>
<evidence type="ECO:0000256" key="5">
    <source>
        <dbReference type="SAM" id="SignalP"/>
    </source>
</evidence>
<dbReference type="GeneID" id="106817802"/>
<evidence type="ECO:0000313" key="8">
    <source>
        <dbReference type="RefSeq" id="XP_014677992.1"/>
    </source>
</evidence>
<dbReference type="InterPro" id="IPR000483">
    <property type="entry name" value="Cys-rich_flank_reg_C"/>
</dbReference>
<reference evidence="8" key="1">
    <citation type="submission" date="2025-08" db="UniProtKB">
        <authorList>
            <consortium name="RefSeq"/>
        </authorList>
    </citation>
    <scope>IDENTIFICATION</scope>
</reference>
<dbReference type="Proteomes" id="UP000695022">
    <property type="component" value="Unplaced"/>
</dbReference>
<dbReference type="SUPFAM" id="SSF52058">
    <property type="entry name" value="L domain-like"/>
    <property type="match status" value="1"/>
</dbReference>
<dbReference type="InterPro" id="IPR003591">
    <property type="entry name" value="Leu-rich_rpt_typical-subtyp"/>
</dbReference>
<dbReference type="RefSeq" id="XP_014677992.1">
    <property type="nucleotide sequence ID" value="XM_014822506.1"/>
</dbReference>
<dbReference type="Pfam" id="PF13855">
    <property type="entry name" value="LRR_8"/>
    <property type="match status" value="2"/>
</dbReference>
<name>A0ABM1F0M1_PRICU</name>
<evidence type="ECO:0000313" key="7">
    <source>
        <dbReference type="Proteomes" id="UP000695022"/>
    </source>
</evidence>
<evidence type="ECO:0000256" key="4">
    <source>
        <dbReference type="SAM" id="Phobius"/>
    </source>
</evidence>
<dbReference type="InterPro" id="IPR001611">
    <property type="entry name" value="Leu-rich_rpt"/>
</dbReference>
<dbReference type="PROSITE" id="PS51450">
    <property type="entry name" value="LRR"/>
    <property type="match status" value="1"/>
</dbReference>
<keyword evidence="3" id="KW-0677">Repeat</keyword>
<evidence type="ECO:0000259" key="6">
    <source>
        <dbReference type="SMART" id="SM00082"/>
    </source>
</evidence>
<accession>A0ABM1F0M1</accession>
<feature type="signal peptide" evidence="5">
    <location>
        <begin position="1"/>
        <end position="19"/>
    </location>
</feature>
<dbReference type="SMART" id="SM00082">
    <property type="entry name" value="LRRCT"/>
    <property type="match status" value="1"/>
</dbReference>